<dbReference type="InParanoid" id="A0CJU3"/>
<protein>
    <submittedName>
        <fullName evidence="1">Uncharacterized protein</fullName>
    </submittedName>
</protein>
<dbReference type="AlphaFoldDB" id="A0CJU3"/>
<evidence type="ECO:0000313" key="1">
    <source>
        <dbReference type="EMBL" id="CAK71060.1"/>
    </source>
</evidence>
<dbReference type="Proteomes" id="UP000000600">
    <property type="component" value="Unassembled WGS sequence"/>
</dbReference>
<keyword evidence="2" id="KW-1185">Reference proteome</keyword>
<dbReference type="KEGG" id="ptm:GSPATT00000772001"/>
<organism evidence="1 2">
    <name type="scientific">Paramecium tetraurelia</name>
    <dbReference type="NCBI Taxonomy" id="5888"/>
    <lineage>
        <taxon>Eukaryota</taxon>
        <taxon>Sar</taxon>
        <taxon>Alveolata</taxon>
        <taxon>Ciliophora</taxon>
        <taxon>Intramacronucleata</taxon>
        <taxon>Oligohymenophorea</taxon>
        <taxon>Peniculida</taxon>
        <taxon>Parameciidae</taxon>
        <taxon>Paramecium</taxon>
    </lineage>
</organism>
<dbReference type="OrthoDB" id="270318at2759"/>
<proteinExistence type="predicted"/>
<evidence type="ECO:0000313" key="2">
    <source>
        <dbReference type="Proteomes" id="UP000000600"/>
    </source>
</evidence>
<reference evidence="1 2" key="1">
    <citation type="journal article" date="2006" name="Nature">
        <title>Global trends of whole-genome duplications revealed by the ciliate Paramecium tetraurelia.</title>
        <authorList>
            <consortium name="Genoscope"/>
            <person name="Aury J.-M."/>
            <person name="Jaillon O."/>
            <person name="Duret L."/>
            <person name="Noel B."/>
            <person name="Jubin C."/>
            <person name="Porcel B.M."/>
            <person name="Segurens B."/>
            <person name="Daubin V."/>
            <person name="Anthouard V."/>
            <person name="Aiach N."/>
            <person name="Arnaiz O."/>
            <person name="Billaut A."/>
            <person name="Beisson J."/>
            <person name="Blanc I."/>
            <person name="Bouhouche K."/>
            <person name="Camara F."/>
            <person name="Duharcourt S."/>
            <person name="Guigo R."/>
            <person name="Gogendeau D."/>
            <person name="Katinka M."/>
            <person name="Keller A.-M."/>
            <person name="Kissmehl R."/>
            <person name="Klotz C."/>
            <person name="Koll F."/>
            <person name="Le Moue A."/>
            <person name="Lepere C."/>
            <person name="Malinsky S."/>
            <person name="Nowacki M."/>
            <person name="Nowak J.K."/>
            <person name="Plattner H."/>
            <person name="Poulain J."/>
            <person name="Ruiz F."/>
            <person name="Serrano V."/>
            <person name="Zagulski M."/>
            <person name="Dessen P."/>
            <person name="Betermier M."/>
            <person name="Weissenbach J."/>
            <person name="Scarpelli C."/>
            <person name="Schachter V."/>
            <person name="Sperling L."/>
            <person name="Meyer E."/>
            <person name="Cohen J."/>
            <person name="Wincker P."/>
        </authorList>
    </citation>
    <scope>NUCLEOTIDE SEQUENCE [LARGE SCALE GENOMIC DNA]</scope>
    <source>
        <strain evidence="1 2">Stock d4-2</strain>
    </source>
</reference>
<dbReference type="RefSeq" id="XP_001438457.1">
    <property type="nucleotide sequence ID" value="XM_001438420.1"/>
</dbReference>
<accession>A0CJU3</accession>
<dbReference type="HOGENOM" id="CLU_1996990_0_0_1"/>
<sequence>MKFKHSINLRSLWDRIKGTIIIDFQGEPKEKLFDAVQKRLLSLDRNQSKRLNLKIKLQINLFRAFLHQFKLSNIQKNSNSIMLRYLKSIVPFILKRSIKIHMYSYHQLCLKQQKMRFLNKDYESQ</sequence>
<gene>
    <name evidence="1" type="ORF">GSPATT00000772001</name>
</gene>
<dbReference type="EMBL" id="CT868096">
    <property type="protein sequence ID" value="CAK71060.1"/>
    <property type="molecule type" value="Genomic_DNA"/>
</dbReference>
<name>A0CJU3_PARTE</name>
<dbReference type="GeneID" id="5024242"/>